<dbReference type="Proteomes" id="UP000632377">
    <property type="component" value="Unassembled WGS sequence"/>
</dbReference>
<feature type="region of interest" description="Disordered" evidence="1">
    <location>
        <begin position="1"/>
        <end position="47"/>
    </location>
</feature>
<dbReference type="RefSeq" id="WP_202749981.1">
    <property type="nucleotide sequence ID" value="NZ_JAESWC010000012.1"/>
</dbReference>
<reference evidence="2 3" key="1">
    <citation type="submission" date="2021-01" db="EMBL/GenBank/DDBJ databases">
        <title>Genome public.</title>
        <authorList>
            <person name="Liu C."/>
            <person name="Sun Q."/>
        </authorList>
    </citation>
    <scope>NUCLEOTIDE SEQUENCE [LARGE SCALE GENOMIC DNA]</scope>
    <source>
        <strain evidence="2 3">YIM B02515</strain>
    </source>
</reference>
<proteinExistence type="predicted"/>
<feature type="compositionally biased region" description="Basic and acidic residues" evidence="1">
    <location>
        <begin position="33"/>
        <end position="47"/>
    </location>
</feature>
<sequence length="47" mass="5561">MGRKEYENRERSTGPNSAKYDSRSAEFKQMNKQNEKNGKDKFKNTTM</sequence>
<comment type="caution">
    <text evidence="2">The sequence shown here is derived from an EMBL/GenBank/DDBJ whole genome shotgun (WGS) entry which is preliminary data.</text>
</comment>
<evidence type="ECO:0000313" key="3">
    <source>
        <dbReference type="Proteomes" id="UP000632377"/>
    </source>
</evidence>
<evidence type="ECO:0000256" key="1">
    <source>
        <dbReference type="SAM" id="MobiDB-lite"/>
    </source>
</evidence>
<name>A0ABS1TCZ8_9CLOT</name>
<accession>A0ABS1TCZ8</accession>
<keyword evidence="3" id="KW-1185">Reference proteome</keyword>
<gene>
    <name evidence="2" type="ORF">JK636_16010</name>
</gene>
<protein>
    <submittedName>
        <fullName evidence="2">Uncharacterized protein</fullName>
    </submittedName>
</protein>
<evidence type="ECO:0000313" key="2">
    <source>
        <dbReference type="EMBL" id="MBL4937233.1"/>
    </source>
</evidence>
<organism evidence="2 3">
    <name type="scientific">Clostridium rhizosphaerae</name>
    <dbReference type="NCBI Taxonomy" id="2803861"/>
    <lineage>
        <taxon>Bacteria</taxon>
        <taxon>Bacillati</taxon>
        <taxon>Bacillota</taxon>
        <taxon>Clostridia</taxon>
        <taxon>Eubacteriales</taxon>
        <taxon>Clostridiaceae</taxon>
        <taxon>Clostridium</taxon>
    </lineage>
</organism>
<dbReference type="EMBL" id="JAESWC010000012">
    <property type="protein sequence ID" value="MBL4937233.1"/>
    <property type="molecule type" value="Genomic_DNA"/>
</dbReference>
<feature type="compositionally biased region" description="Basic and acidic residues" evidence="1">
    <location>
        <begin position="1"/>
        <end position="12"/>
    </location>
</feature>